<dbReference type="InterPro" id="IPR044855">
    <property type="entry name" value="CoA-Trfase_III_dom3_sf"/>
</dbReference>
<dbReference type="InterPro" id="IPR050509">
    <property type="entry name" value="CoA-transferase_III"/>
</dbReference>
<keyword evidence="2" id="KW-1185">Reference proteome</keyword>
<dbReference type="AlphaFoldDB" id="A0A1M5PSB1"/>
<dbReference type="Pfam" id="PF02515">
    <property type="entry name" value="CoA_transf_3"/>
    <property type="match status" value="3"/>
</dbReference>
<sequence length="753" mass="78457">MSEPVGDGQCLSGVAVVDLTTTLSAAVAARLLAEAGADVVRVEQPGGDELRAAAPVGAASWNRSKRVVALDLAGGSDRGQLDMLLRRADVLVHDLTPARAAEHGLDAAALAAGFPHLVVGTVTGWPAWHPRAEDPAEEILVQAASGVMDDQQGNREGPIFTRMPFASWCAAFLLTGGIAARLVQRARTGVVGNVATSLFQGVLVPAALYRQRSDRLPAVIEQPHTLPKVWPGASLSLFECADGVWLQLAGSLGGWVESAPVLEQLALADAVDLSESGVTLVNLPRWQAIFCRQDSDTWFAAFNEVDVPCMLVRDLGACFTDEQVRANDYVVEVDDPELGRTVQAAAPFTLTPPCRVTGPAGARRLTAVTDFGHDDAAGGPRATAASAAPLDGITVLDFGSMIASPFGAQCLADFGARVVKVERLDGDRGRTLTQFGGANRHKQSLAIDLKHPDAAEPLRRLIAAADVVVHNIRAGAARRLGLDEASLRAANPRVVFGHVSANGGRGPMSGYPGYDPTAQALTGWERMNVGDGQDPMWMRNSVLDVGGGLASFVGTLLQLYRRETTGLAGSAGSSLLATGLTIASETALGPDGTAYRTAQVDPEQTGTGPDHRIYRTRTGWVAVAARTDAQRRALRGIAGVPLGDGLAGLDAGEALARLAAAGVPAAPVREDQTAEFFDDALHRRNGVARRLDAADYGSIEVVGGFWTIDGTATATKESIPACGEHSAEVLAGVGYGAAELQRLAAAGVLASPA</sequence>
<reference evidence="1 2" key="1">
    <citation type="submission" date="2016-11" db="EMBL/GenBank/DDBJ databases">
        <authorList>
            <person name="Jaros S."/>
            <person name="Januszkiewicz K."/>
            <person name="Wedrychowicz H."/>
        </authorList>
    </citation>
    <scope>NUCLEOTIDE SEQUENCE [LARGE SCALE GENOMIC DNA]</scope>
    <source>
        <strain evidence="1 2">DSM 45627</strain>
    </source>
</reference>
<dbReference type="InterPro" id="IPR003673">
    <property type="entry name" value="CoA-Trfase_fam_III"/>
</dbReference>
<dbReference type="SUPFAM" id="SSF89796">
    <property type="entry name" value="CoA-transferase family III (CaiB/BaiF)"/>
    <property type="match status" value="2"/>
</dbReference>
<dbReference type="EMBL" id="FQVU01000004">
    <property type="protein sequence ID" value="SHH04735.1"/>
    <property type="molecule type" value="Genomic_DNA"/>
</dbReference>
<dbReference type="Gene3D" id="3.30.1540.10">
    <property type="entry name" value="formyl-coa transferase, domain 3"/>
    <property type="match status" value="2"/>
</dbReference>
<keyword evidence="1" id="KW-0808">Transferase</keyword>
<dbReference type="PANTHER" id="PTHR48228">
    <property type="entry name" value="SUCCINYL-COA--D-CITRAMALATE COA-TRANSFERASE"/>
    <property type="match status" value="1"/>
</dbReference>
<gene>
    <name evidence="1" type="ORF">SAMN05443575_3181</name>
</gene>
<dbReference type="RefSeq" id="WP_073391385.1">
    <property type="nucleotide sequence ID" value="NZ_FQVU01000004.1"/>
</dbReference>
<name>A0A1M5PSB1_9ACTN</name>
<protein>
    <submittedName>
        <fullName evidence="1">Crotonobetainyl-CoA:carnitine CoA-transferase CaiB</fullName>
    </submittedName>
</protein>
<dbReference type="Proteomes" id="UP000186132">
    <property type="component" value="Unassembled WGS sequence"/>
</dbReference>
<proteinExistence type="predicted"/>
<evidence type="ECO:0000313" key="1">
    <source>
        <dbReference type="EMBL" id="SHH04735.1"/>
    </source>
</evidence>
<dbReference type="STRING" id="1206085.SAMN05443575_3181"/>
<evidence type="ECO:0000313" key="2">
    <source>
        <dbReference type="Proteomes" id="UP000186132"/>
    </source>
</evidence>
<dbReference type="PANTHER" id="PTHR48228:SF5">
    <property type="entry name" value="ALPHA-METHYLACYL-COA RACEMASE"/>
    <property type="match status" value="1"/>
</dbReference>
<dbReference type="OrthoDB" id="9797653at2"/>
<accession>A0A1M5PSB1</accession>
<organism evidence="1 2">
    <name type="scientific">Jatrophihabitans endophyticus</name>
    <dbReference type="NCBI Taxonomy" id="1206085"/>
    <lineage>
        <taxon>Bacteria</taxon>
        <taxon>Bacillati</taxon>
        <taxon>Actinomycetota</taxon>
        <taxon>Actinomycetes</taxon>
        <taxon>Jatrophihabitantales</taxon>
        <taxon>Jatrophihabitantaceae</taxon>
        <taxon>Jatrophihabitans</taxon>
    </lineage>
</organism>
<dbReference type="Gene3D" id="3.40.50.10540">
    <property type="entry name" value="Crotonobetainyl-coa:carnitine coa-transferase, domain 1"/>
    <property type="match status" value="4"/>
</dbReference>
<dbReference type="GO" id="GO:0016740">
    <property type="term" value="F:transferase activity"/>
    <property type="evidence" value="ECO:0007669"/>
    <property type="project" value="UniProtKB-KW"/>
</dbReference>
<dbReference type="InterPro" id="IPR023606">
    <property type="entry name" value="CoA-Trfase_III_dom_1_sf"/>
</dbReference>